<evidence type="ECO:0000313" key="1">
    <source>
        <dbReference type="EMBL" id="KAK2774577.1"/>
    </source>
</evidence>
<proteinExistence type="predicted"/>
<evidence type="ECO:0000313" key="2">
    <source>
        <dbReference type="Proteomes" id="UP001281614"/>
    </source>
</evidence>
<sequence>MLASPVFKKKLSGPWKESLNDPNSNMRHVETTDWDAHALLILLAILHGRTYQVPQNLDLEMLARIATLVDYYDCREAVQTYGDIWTGHLEESLFQKCNRELVLCIFVSWVFSNETIFNQTTRTATFDAKDPIPTLELPIPQRIIGCTNIGSDEIESRRRVGMAAICIQLQEIVFSLRKGSMGCDFVCSSMLLGALTKQMHDCNLLDLSPGSTCLGYGMAATAATLRAFRSPEWYTSRSRHMHACQLTDMIFSGIFTSFGTVDEGICLYDL</sequence>
<dbReference type="AlphaFoldDB" id="A0AAD9YP10"/>
<reference evidence="1" key="1">
    <citation type="submission" date="2023-02" db="EMBL/GenBank/DDBJ databases">
        <title>Colletotrichum kahawae CIFC_Que2 genome sequencing and assembly.</title>
        <authorList>
            <person name="Baroncelli R."/>
        </authorList>
    </citation>
    <scope>NUCLEOTIDE SEQUENCE</scope>
    <source>
        <strain evidence="1">CIFC_Que2</strain>
    </source>
</reference>
<name>A0AAD9YP10_COLKA</name>
<dbReference type="EMBL" id="VYYT01000045">
    <property type="protein sequence ID" value="KAK2774577.1"/>
    <property type="molecule type" value="Genomic_DNA"/>
</dbReference>
<gene>
    <name evidence="1" type="ORF">CKAH01_13152</name>
</gene>
<dbReference type="Gene3D" id="3.30.710.10">
    <property type="entry name" value="Potassium Channel Kv1.1, Chain A"/>
    <property type="match status" value="1"/>
</dbReference>
<protein>
    <recommendedName>
        <fullName evidence="3">BTB domain-containing protein</fullName>
    </recommendedName>
</protein>
<organism evidence="1 2">
    <name type="scientific">Colletotrichum kahawae</name>
    <name type="common">Coffee berry disease fungus</name>
    <dbReference type="NCBI Taxonomy" id="34407"/>
    <lineage>
        <taxon>Eukaryota</taxon>
        <taxon>Fungi</taxon>
        <taxon>Dikarya</taxon>
        <taxon>Ascomycota</taxon>
        <taxon>Pezizomycotina</taxon>
        <taxon>Sordariomycetes</taxon>
        <taxon>Hypocreomycetidae</taxon>
        <taxon>Glomerellales</taxon>
        <taxon>Glomerellaceae</taxon>
        <taxon>Colletotrichum</taxon>
        <taxon>Colletotrichum gloeosporioides species complex</taxon>
    </lineage>
</organism>
<accession>A0AAD9YP10</accession>
<dbReference type="InterPro" id="IPR011333">
    <property type="entry name" value="SKP1/BTB/POZ_sf"/>
</dbReference>
<evidence type="ECO:0008006" key="3">
    <source>
        <dbReference type="Google" id="ProtNLM"/>
    </source>
</evidence>
<dbReference type="Proteomes" id="UP001281614">
    <property type="component" value="Unassembled WGS sequence"/>
</dbReference>
<comment type="caution">
    <text evidence="1">The sequence shown here is derived from an EMBL/GenBank/DDBJ whole genome shotgun (WGS) entry which is preliminary data.</text>
</comment>
<keyword evidence="2" id="KW-1185">Reference proteome</keyword>